<gene>
    <name evidence="3" type="ORF">K227x_37130</name>
</gene>
<keyword evidence="2" id="KW-0732">Signal</keyword>
<feature type="chain" id="PRO_5022179036" description="SLA1 homology domain-containing protein" evidence="2">
    <location>
        <begin position="23"/>
        <end position="286"/>
    </location>
</feature>
<dbReference type="KEGG" id="rlc:K227x_37130"/>
<feature type="signal peptide" evidence="2">
    <location>
        <begin position="1"/>
        <end position="22"/>
    </location>
</feature>
<evidence type="ECO:0000256" key="2">
    <source>
        <dbReference type="SAM" id="SignalP"/>
    </source>
</evidence>
<evidence type="ECO:0000313" key="4">
    <source>
        <dbReference type="Proteomes" id="UP000318538"/>
    </source>
</evidence>
<dbReference type="Proteomes" id="UP000318538">
    <property type="component" value="Chromosome"/>
</dbReference>
<dbReference type="EMBL" id="CP036525">
    <property type="protein sequence ID" value="QDT05313.1"/>
    <property type="molecule type" value="Genomic_DNA"/>
</dbReference>
<feature type="region of interest" description="Disordered" evidence="1">
    <location>
        <begin position="262"/>
        <end position="286"/>
    </location>
</feature>
<feature type="compositionally biased region" description="Low complexity" evidence="1">
    <location>
        <begin position="44"/>
        <end position="55"/>
    </location>
</feature>
<protein>
    <recommendedName>
        <fullName evidence="5">SLA1 homology domain-containing protein</fullName>
    </recommendedName>
</protein>
<evidence type="ECO:0000313" key="3">
    <source>
        <dbReference type="EMBL" id="QDT05313.1"/>
    </source>
</evidence>
<dbReference type="AlphaFoldDB" id="A0A517NDV4"/>
<feature type="compositionally biased region" description="Basic and acidic residues" evidence="1">
    <location>
        <begin position="262"/>
        <end position="274"/>
    </location>
</feature>
<proteinExistence type="predicted"/>
<sequence length="286" mass="30868" precursor="true">MFLRKFTPLVAAGILVSAGSLATADRPYLQDLRAQAAADHAKATSSPPSVPTVPSKTNESTPPIGTAPDSDTGALPDDLPTAAPVQSFVIEELRGAKRTVMVHSGDVVTIIEPRIGIEIQRRQTMPNLSEKITRRRYPHRDAATAADPVTMEAYQWVCVEGVAKYGPAGFGKLSTPKQPDADATRTMAQRSFESASLLEQPLAGRPSGIPDMAGPDVLKIPNPLKNVGRVFSPSSSEAMMDRMNKSMFGGISKMEAQRKEFEAEAKAKQAKSDRLMNQIRESVRGR</sequence>
<organism evidence="3 4">
    <name type="scientific">Rubripirellula lacrimiformis</name>
    <dbReference type="NCBI Taxonomy" id="1930273"/>
    <lineage>
        <taxon>Bacteria</taxon>
        <taxon>Pseudomonadati</taxon>
        <taxon>Planctomycetota</taxon>
        <taxon>Planctomycetia</taxon>
        <taxon>Pirellulales</taxon>
        <taxon>Pirellulaceae</taxon>
        <taxon>Rubripirellula</taxon>
    </lineage>
</organism>
<keyword evidence="4" id="KW-1185">Reference proteome</keyword>
<reference evidence="3 4" key="1">
    <citation type="submission" date="2019-02" db="EMBL/GenBank/DDBJ databases">
        <title>Deep-cultivation of Planctomycetes and their phenomic and genomic characterization uncovers novel biology.</title>
        <authorList>
            <person name="Wiegand S."/>
            <person name="Jogler M."/>
            <person name="Boedeker C."/>
            <person name="Pinto D."/>
            <person name="Vollmers J."/>
            <person name="Rivas-Marin E."/>
            <person name="Kohn T."/>
            <person name="Peeters S.H."/>
            <person name="Heuer A."/>
            <person name="Rast P."/>
            <person name="Oberbeckmann S."/>
            <person name="Bunk B."/>
            <person name="Jeske O."/>
            <person name="Meyerdierks A."/>
            <person name="Storesund J.E."/>
            <person name="Kallscheuer N."/>
            <person name="Luecker S."/>
            <person name="Lage O.M."/>
            <person name="Pohl T."/>
            <person name="Merkel B.J."/>
            <person name="Hornburger P."/>
            <person name="Mueller R.-W."/>
            <person name="Bruemmer F."/>
            <person name="Labrenz M."/>
            <person name="Spormann A.M."/>
            <person name="Op den Camp H."/>
            <person name="Overmann J."/>
            <person name="Amann R."/>
            <person name="Jetten M.S.M."/>
            <person name="Mascher T."/>
            <person name="Medema M.H."/>
            <person name="Devos D.P."/>
            <person name="Kaster A.-K."/>
            <person name="Ovreas L."/>
            <person name="Rohde M."/>
            <person name="Galperin M.Y."/>
            <person name="Jogler C."/>
        </authorList>
    </citation>
    <scope>NUCLEOTIDE SEQUENCE [LARGE SCALE GENOMIC DNA]</scope>
    <source>
        <strain evidence="3 4">K22_7</strain>
    </source>
</reference>
<feature type="region of interest" description="Disordered" evidence="1">
    <location>
        <begin position="39"/>
        <end position="80"/>
    </location>
</feature>
<evidence type="ECO:0008006" key="5">
    <source>
        <dbReference type="Google" id="ProtNLM"/>
    </source>
</evidence>
<dbReference type="RefSeq" id="WP_145171366.1">
    <property type="nucleotide sequence ID" value="NZ_CP036525.1"/>
</dbReference>
<evidence type="ECO:0000256" key="1">
    <source>
        <dbReference type="SAM" id="MobiDB-lite"/>
    </source>
</evidence>
<accession>A0A517NDV4</accession>
<name>A0A517NDV4_9BACT</name>